<comment type="caution">
    <text evidence="7">The sequence shown here is derived from an EMBL/GenBank/DDBJ whole genome shotgun (WGS) entry which is preliminary data.</text>
</comment>
<reference evidence="7 8" key="1">
    <citation type="submission" date="2019-04" db="EMBL/GenBank/DDBJ databases">
        <title>Bacillus sediminilitoris sp. nov., isolated from a tidal flat sediment on the East China Sea.</title>
        <authorList>
            <person name="Wei Y."/>
            <person name="Mao H."/>
            <person name="Fang J."/>
        </authorList>
    </citation>
    <scope>NUCLEOTIDE SEQUENCE [LARGE SCALE GENOMIC DNA]</scope>
    <source>
        <strain evidence="7 8">DSL-17</strain>
    </source>
</reference>
<gene>
    <name evidence="7" type="ORF">E6W99_10040</name>
</gene>
<comment type="subcellular location">
    <subcellularLocation>
        <location evidence="1">Cell membrane</location>
        <topology evidence="1">Multi-pass membrane protein</topology>
    </subcellularLocation>
</comment>
<evidence type="ECO:0000256" key="5">
    <source>
        <dbReference type="ARBA" id="ARBA00022989"/>
    </source>
</evidence>
<dbReference type="PANTHER" id="PTHR33452">
    <property type="entry name" value="OXIDOREDUCTASE CATD-RELATED"/>
    <property type="match status" value="1"/>
</dbReference>
<dbReference type="AlphaFoldDB" id="A0A4S4BYF2"/>
<evidence type="ECO:0000313" key="7">
    <source>
        <dbReference type="EMBL" id="THF80256.1"/>
    </source>
</evidence>
<evidence type="ECO:0000256" key="4">
    <source>
        <dbReference type="ARBA" id="ARBA00022692"/>
    </source>
</evidence>
<dbReference type="Pfam" id="PF07681">
    <property type="entry name" value="DoxX"/>
    <property type="match status" value="1"/>
</dbReference>
<dbReference type="PANTHER" id="PTHR33452:SF1">
    <property type="entry name" value="INNER MEMBRANE PROTEIN YPHA-RELATED"/>
    <property type="match status" value="1"/>
</dbReference>
<comment type="similarity">
    <text evidence="2">Belongs to the DoxX family.</text>
</comment>
<sequence>MYPELGALLLRVVLGFTFFLHGLSKFQGGIGNTSGFFESMGIPGFIAYIVASIELVGGIAVIAGIGTRMISLLFVVIMAGALFVVNLSEGFLGGYELDLILLVIALYFVLNGSSWFSLDSKLSISKNQDINNSIN</sequence>
<keyword evidence="6" id="KW-0472">Membrane</keyword>
<keyword evidence="8" id="KW-1185">Reference proteome</keyword>
<keyword evidence="4" id="KW-0812">Transmembrane</keyword>
<organism evidence="7 8">
    <name type="scientific">Metabacillus sediminilitoris</name>
    <dbReference type="NCBI Taxonomy" id="2567941"/>
    <lineage>
        <taxon>Bacteria</taxon>
        <taxon>Bacillati</taxon>
        <taxon>Bacillota</taxon>
        <taxon>Bacilli</taxon>
        <taxon>Bacillales</taxon>
        <taxon>Bacillaceae</taxon>
        <taxon>Metabacillus</taxon>
    </lineage>
</organism>
<evidence type="ECO:0000313" key="8">
    <source>
        <dbReference type="Proteomes" id="UP000310334"/>
    </source>
</evidence>
<dbReference type="Proteomes" id="UP000310334">
    <property type="component" value="Unassembled WGS sequence"/>
</dbReference>
<evidence type="ECO:0000256" key="2">
    <source>
        <dbReference type="ARBA" id="ARBA00006679"/>
    </source>
</evidence>
<dbReference type="GO" id="GO:0005886">
    <property type="term" value="C:plasma membrane"/>
    <property type="evidence" value="ECO:0007669"/>
    <property type="project" value="UniProtKB-SubCell"/>
</dbReference>
<protein>
    <submittedName>
        <fullName evidence="7">DoxX family protein</fullName>
    </submittedName>
</protein>
<keyword evidence="5" id="KW-1133">Transmembrane helix</keyword>
<evidence type="ECO:0000256" key="3">
    <source>
        <dbReference type="ARBA" id="ARBA00022475"/>
    </source>
</evidence>
<keyword evidence="3" id="KW-1003">Cell membrane</keyword>
<dbReference type="InterPro" id="IPR051907">
    <property type="entry name" value="DoxX-like_oxidoreductase"/>
</dbReference>
<dbReference type="OrthoDB" id="886570at2"/>
<evidence type="ECO:0000256" key="6">
    <source>
        <dbReference type="ARBA" id="ARBA00023136"/>
    </source>
</evidence>
<dbReference type="EMBL" id="SSNT01000007">
    <property type="protein sequence ID" value="THF80256.1"/>
    <property type="molecule type" value="Genomic_DNA"/>
</dbReference>
<evidence type="ECO:0000256" key="1">
    <source>
        <dbReference type="ARBA" id="ARBA00004651"/>
    </source>
</evidence>
<accession>A0A4S4BYF2</accession>
<name>A0A4S4BYF2_9BACI</name>
<dbReference type="InterPro" id="IPR032808">
    <property type="entry name" value="DoxX"/>
</dbReference>
<proteinExistence type="inferred from homology"/>